<name>A0AAV7RBY7_PLEWA</name>
<protein>
    <submittedName>
        <fullName evidence="2">Uncharacterized protein</fullName>
    </submittedName>
</protein>
<evidence type="ECO:0000313" key="3">
    <source>
        <dbReference type="Proteomes" id="UP001066276"/>
    </source>
</evidence>
<sequence length="184" mass="19251">MSLCGHPGAAPSEQGSSPGPGRHRPFSLRGSACGARPQCPPGLQVYFRSGGAPRVFYTGASAWAPRGGPLTQGLFLGPGRHRLFSPRGSTRGARPQCPPGLAKHPQSGAAASGRATASEPNQPREHNPSRHFIFLSPRSRSGRGARSEPAFRNRSPHRLLGIQGSQGESKRHPSLGKTALAMGG</sequence>
<feature type="compositionally biased region" description="Low complexity" evidence="1">
    <location>
        <begin position="107"/>
        <end position="118"/>
    </location>
</feature>
<dbReference type="AlphaFoldDB" id="A0AAV7RBY7"/>
<dbReference type="EMBL" id="JANPWB010000009">
    <property type="protein sequence ID" value="KAJ1148250.1"/>
    <property type="molecule type" value="Genomic_DNA"/>
</dbReference>
<feature type="region of interest" description="Disordered" evidence="1">
    <location>
        <begin position="77"/>
        <end position="184"/>
    </location>
</feature>
<proteinExistence type="predicted"/>
<keyword evidence="3" id="KW-1185">Reference proteome</keyword>
<gene>
    <name evidence="2" type="ORF">NDU88_001087</name>
</gene>
<comment type="caution">
    <text evidence="2">The sequence shown here is derived from an EMBL/GenBank/DDBJ whole genome shotgun (WGS) entry which is preliminary data.</text>
</comment>
<organism evidence="2 3">
    <name type="scientific">Pleurodeles waltl</name>
    <name type="common">Iberian ribbed newt</name>
    <dbReference type="NCBI Taxonomy" id="8319"/>
    <lineage>
        <taxon>Eukaryota</taxon>
        <taxon>Metazoa</taxon>
        <taxon>Chordata</taxon>
        <taxon>Craniata</taxon>
        <taxon>Vertebrata</taxon>
        <taxon>Euteleostomi</taxon>
        <taxon>Amphibia</taxon>
        <taxon>Batrachia</taxon>
        <taxon>Caudata</taxon>
        <taxon>Salamandroidea</taxon>
        <taxon>Salamandridae</taxon>
        <taxon>Pleurodelinae</taxon>
        <taxon>Pleurodeles</taxon>
    </lineage>
</organism>
<dbReference type="Proteomes" id="UP001066276">
    <property type="component" value="Chromosome 5"/>
</dbReference>
<feature type="region of interest" description="Disordered" evidence="1">
    <location>
        <begin position="1"/>
        <end position="34"/>
    </location>
</feature>
<evidence type="ECO:0000313" key="2">
    <source>
        <dbReference type="EMBL" id="KAJ1148250.1"/>
    </source>
</evidence>
<evidence type="ECO:0000256" key="1">
    <source>
        <dbReference type="SAM" id="MobiDB-lite"/>
    </source>
</evidence>
<accession>A0AAV7RBY7</accession>
<reference evidence="2" key="1">
    <citation type="journal article" date="2022" name="bioRxiv">
        <title>Sequencing and chromosome-scale assembly of the giantPleurodeles waltlgenome.</title>
        <authorList>
            <person name="Brown T."/>
            <person name="Elewa A."/>
            <person name="Iarovenko S."/>
            <person name="Subramanian E."/>
            <person name="Araus A.J."/>
            <person name="Petzold A."/>
            <person name="Susuki M."/>
            <person name="Suzuki K.-i.T."/>
            <person name="Hayashi T."/>
            <person name="Toyoda A."/>
            <person name="Oliveira C."/>
            <person name="Osipova E."/>
            <person name="Leigh N.D."/>
            <person name="Simon A."/>
            <person name="Yun M.H."/>
        </authorList>
    </citation>
    <scope>NUCLEOTIDE SEQUENCE</scope>
    <source>
        <strain evidence="2">20211129_DDA</strain>
        <tissue evidence="2">Liver</tissue>
    </source>
</reference>